<keyword evidence="6 7" id="KW-1015">Disulfide bond</keyword>
<feature type="disulfide bond" evidence="7">
    <location>
        <begin position="39"/>
        <end position="138"/>
    </location>
</feature>
<evidence type="ECO:0000256" key="7">
    <source>
        <dbReference type="PIRSR" id="PIRSR620443-50"/>
    </source>
</evidence>
<accession>A0AAY4EFC8</accession>
<keyword evidence="5 8" id="KW-0732">Signal</keyword>
<evidence type="ECO:0000256" key="6">
    <source>
        <dbReference type="ARBA" id="ARBA00023157"/>
    </source>
</evidence>
<protein>
    <recommendedName>
        <fullName evidence="8">Interleukin family protein</fullName>
    </recommendedName>
</protein>
<comment type="function">
    <text evidence="8">Immune regulatory cytokine.</text>
</comment>
<reference evidence="9 10" key="1">
    <citation type="submission" date="2020-06" db="EMBL/GenBank/DDBJ databases">
        <authorList>
            <consortium name="Wellcome Sanger Institute Data Sharing"/>
        </authorList>
    </citation>
    <scope>NUCLEOTIDE SEQUENCE [LARGE SCALE GENOMIC DNA]</scope>
</reference>
<dbReference type="GO" id="GO:0005615">
    <property type="term" value="C:extracellular space"/>
    <property type="evidence" value="ECO:0007669"/>
    <property type="project" value="UniProtKB-UniRule"/>
</dbReference>
<reference evidence="9" key="3">
    <citation type="submission" date="2025-09" db="UniProtKB">
        <authorList>
            <consortium name="Ensembl"/>
        </authorList>
    </citation>
    <scope>IDENTIFICATION</scope>
</reference>
<organism evidence="9 10">
    <name type="scientific">Denticeps clupeoides</name>
    <name type="common">denticle herring</name>
    <dbReference type="NCBI Taxonomy" id="299321"/>
    <lineage>
        <taxon>Eukaryota</taxon>
        <taxon>Metazoa</taxon>
        <taxon>Chordata</taxon>
        <taxon>Craniata</taxon>
        <taxon>Vertebrata</taxon>
        <taxon>Euteleostomi</taxon>
        <taxon>Actinopterygii</taxon>
        <taxon>Neopterygii</taxon>
        <taxon>Teleostei</taxon>
        <taxon>Clupei</taxon>
        <taxon>Clupeiformes</taxon>
        <taxon>Denticipitoidei</taxon>
        <taxon>Denticipitidae</taxon>
        <taxon>Denticeps</taxon>
    </lineage>
</organism>
<dbReference type="Gene3D" id="1.20.1250.10">
    <property type="match status" value="1"/>
</dbReference>
<evidence type="ECO:0000256" key="5">
    <source>
        <dbReference type="ARBA" id="ARBA00022729"/>
    </source>
</evidence>
<feature type="signal peptide" evidence="8">
    <location>
        <begin position="1"/>
        <end position="29"/>
    </location>
</feature>
<dbReference type="InterPro" id="IPR020443">
    <property type="entry name" value="IL-10/19/20/24/26"/>
</dbReference>
<dbReference type="InterPro" id="IPR009079">
    <property type="entry name" value="4_helix_cytokine-like_core"/>
</dbReference>
<evidence type="ECO:0000256" key="8">
    <source>
        <dbReference type="RuleBase" id="RU368043"/>
    </source>
</evidence>
<dbReference type="GO" id="GO:0005125">
    <property type="term" value="F:cytokine activity"/>
    <property type="evidence" value="ECO:0007669"/>
    <property type="project" value="UniProtKB-UniRule"/>
</dbReference>
<keyword evidence="10" id="KW-1185">Reference proteome</keyword>
<name>A0AAY4EFC8_9TELE</name>
<evidence type="ECO:0000256" key="3">
    <source>
        <dbReference type="ARBA" id="ARBA00022514"/>
    </source>
</evidence>
<comment type="subcellular location">
    <subcellularLocation>
        <location evidence="1 8">Secreted</location>
    </subcellularLocation>
</comment>
<dbReference type="Pfam" id="PF00726">
    <property type="entry name" value="IL10"/>
    <property type="match status" value="1"/>
</dbReference>
<dbReference type="GeneTree" id="ENSGT00980000202929"/>
<dbReference type="SMART" id="SM00188">
    <property type="entry name" value="IL10"/>
    <property type="match status" value="1"/>
</dbReference>
<evidence type="ECO:0000313" key="9">
    <source>
        <dbReference type="Ensembl" id="ENSDCDP00010056188.1"/>
    </source>
</evidence>
<comment type="similarity">
    <text evidence="2 8">Belongs to the IL-10 family.</text>
</comment>
<feature type="disulfide bond" evidence="7">
    <location>
        <begin position="88"/>
        <end position="144"/>
    </location>
</feature>
<dbReference type="PANTHER" id="PTHR48482:SF5">
    <property type="entry name" value="INTERLEUKIN-10"/>
    <property type="match status" value="1"/>
</dbReference>
<evidence type="ECO:0000256" key="1">
    <source>
        <dbReference type="ARBA" id="ARBA00004613"/>
    </source>
</evidence>
<proteinExistence type="inferred from homology"/>
<dbReference type="SUPFAM" id="SSF47266">
    <property type="entry name" value="4-helical cytokines"/>
    <property type="match status" value="1"/>
</dbReference>
<evidence type="ECO:0000256" key="4">
    <source>
        <dbReference type="ARBA" id="ARBA00022525"/>
    </source>
</evidence>
<keyword evidence="3 8" id="KW-0202">Cytokine</keyword>
<dbReference type="Ensembl" id="ENSDCDT00010066821.1">
    <property type="protein sequence ID" value="ENSDCDP00010056188.1"/>
    <property type="gene ID" value="ENSDCDG00010032047.1"/>
</dbReference>
<keyword evidence="4 8" id="KW-0964">Secreted</keyword>
<dbReference type="PANTHER" id="PTHR48482">
    <property type="entry name" value="INTERLEUKIN-19-RELATED"/>
    <property type="match status" value="1"/>
</dbReference>
<evidence type="ECO:0000256" key="2">
    <source>
        <dbReference type="ARBA" id="ARBA00008813"/>
    </source>
</evidence>
<sequence>MASTKLISSSFFMFFMLALLLVLLDSSLGARLECREQCCLFMENFPGKLKNLRHDFKKIRNYYEDTDDLEMALLDSSLLQNFKSPYGCHAVRSVLRFYRDTVLPSAVADARSRRQELQTSIDSIGSAFQTLMRDFLHCKKHFSCKEPFDINNIITSYNGVSLLAGSAHFTRLRVTHSPMNQNTQVQTPLTIMVSPGGLSL</sequence>
<dbReference type="Proteomes" id="UP000694580">
    <property type="component" value="Chromosome 12"/>
</dbReference>
<evidence type="ECO:0000313" key="10">
    <source>
        <dbReference type="Proteomes" id="UP000694580"/>
    </source>
</evidence>
<dbReference type="AlphaFoldDB" id="A0AAY4EFC8"/>
<gene>
    <name evidence="9" type="primary">il10</name>
</gene>
<feature type="chain" id="PRO_5044047378" description="Interleukin family protein" evidence="8">
    <location>
        <begin position="30"/>
        <end position="200"/>
    </location>
</feature>
<reference evidence="9" key="2">
    <citation type="submission" date="2025-08" db="UniProtKB">
        <authorList>
            <consortium name="Ensembl"/>
        </authorList>
    </citation>
    <scope>IDENTIFICATION</scope>
</reference>